<dbReference type="InterPro" id="IPR037185">
    <property type="entry name" value="EmrE-like"/>
</dbReference>
<reference evidence="8" key="1">
    <citation type="submission" date="2021-01" db="EMBL/GenBank/DDBJ databases">
        <authorList>
            <person name="Corre E."/>
            <person name="Pelletier E."/>
            <person name="Niang G."/>
            <person name="Scheremetjew M."/>
            <person name="Finn R."/>
            <person name="Kale V."/>
            <person name="Holt S."/>
            <person name="Cochrane G."/>
            <person name="Meng A."/>
            <person name="Brown T."/>
            <person name="Cohen L."/>
        </authorList>
    </citation>
    <scope>NUCLEOTIDE SEQUENCE</scope>
    <source>
        <strain evidence="8">CCMP127</strain>
    </source>
</reference>
<sequence length="475" mass="51777">MSPLSDSTQIRRNSVLTADVVIEDHSSSSRHEVMMEELDILRVDTNVLPAATAPLPSATSWRHYTIRLLQTGMAQLRSQWKVLLAGQILSFLTATTGAAQATLSFDCHLSAPTLTLGICYACLSLTLFYLVYEENNTTKVMPTTLETASDALEGALKTPSTAPFRFLGIVPLQVHPLSYLPMAIVDVYANYFTVLAFKYTTITSVTLFDALAIPSAMILSRFFLHRHYSPVHLLAVGSCIIGILLNVLEDYEDDKNAGSLTTKSGISLDQIYPHRTQGDTLAVLGGLFMGATNTYGEHAVRKLGGPYEYIGMMSFFAMLICILQTLLIERDDIAAFTRTDVLHGDDACSLATARWLLVGFTVATVTTYLGAARFLQVSDAAFFNLSLLTGDLWSVIFSIVEEGIVPGSLFFIALVFIVSGVIVYEMTEEPSEGPPVSVAMHRKLSNVREDQVEMGSLGTSLMENDEVAGLLPPNA</sequence>
<organism evidence="8">
    <name type="scientific">Amphora coffeiformis</name>
    <dbReference type="NCBI Taxonomy" id="265554"/>
    <lineage>
        <taxon>Eukaryota</taxon>
        <taxon>Sar</taxon>
        <taxon>Stramenopiles</taxon>
        <taxon>Ochrophyta</taxon>
        <taxon>Bacillariophyta</taxon>
        <taxon>Bacillariophyceae</taxon>
        <taxon>Bacillariophycidae</taxon>
        <taxon>Thalassiophysales</taxon>
        <taxon>Catenulaceae</taxon>
        <taxon>Amphora</taxon>
    </lineage>
</organism>
<evidence type="ECO:0000256" key="5">
    <source>
        <dbReference type="ARBA" id="ARBA00022989"/>
    </source>
</evidence>
<feature type="transmembrane region" description="Helical" evidence="7">
    <location>
        <begin position="407"/>
        <end position="424"/>
    </location>
</feature>
<keyword evidence="6 7" id="KW-0472">Membrane</keyword>
<comment type="subcellular location">
    <subcellularLocation>
        <location evidence="1">Membrane</location>
        <topology evidence="1">Multi-pass membrane protein</topology>
    </subcellularLocation>
</comment>
<comment type="similarity">
    <text evidence="2">Belongs to the SLC35F solute transporter family.</text>
</comment>
<keyword evidence="4 7" id="KW-0812">Transmembrane</keyword>
<accession>A0A7S3KZF4</accession>
<dbReference type="GO" id="GO:0022857">
    <property type="term" value="F:transmembrane transporter activity"/>
    <property type="evidence" value="ECO:0007669"/>
    <property type="project" value="InterPro"/>
</dbReference>
<proteinExistence type="inferred from homology"/>
<dbReference type="SUPFAM" id="SSF103481">
    <property type="entry name" value="Multidrug resistance efflux transporter EmrE"/>
    <property type="match status" value="1"/>
</dbReference>
<gene>
    <name evidence="8" type="ORF">ACOF00016_LOCUS1782</name>
</gene>
<protein>
    <recommendedName>
        <fullName evidence="9">EamA domain-containing protein</fullName>
    </recommendedName>
</protein>
<feature type="transmembrane region" description="Helical" evidence="7">
    <location>
        <begin position="231"/>
        <end position="248"/>
    </location>
</feature>
<feature type="transmembrane region" description="Helical" evidence="7">
    <location>
        <begin position="82"/>
        <end position="103"/>
    </location>
</feature>
<dbReference type="EMBL" id="HBIM01002039">
    <property type="protein sequence ID" value="CAE0403585.1"/>
    <property type="molecule type" value="Transcribed_RNA"/>
</dbReference>
<dbReference type="GO" id="GO:0016020">
    <property type="term" value="C:membrane"/>
    <property type="evidence" value="ECO:0007669"/>
    <property type="project" value="UniProtKB-SubCell"/>
</dbReference>
<evidence type="ECO:0000256" key="2">
    <source>
        <dbReference type="ARBA" id="ARBA00007863"/>
    </source>
</evidence>
<evidence type="ECO:0008006" key="9">
    <source>
        <dbReference type="Google" id="ProtNLM"/>
    </source>
</evidence>
<feature type="transmembrane region" description="Helical" evidence="7">
    <location>
        <begin position="179"/>
        <end position="199"/>
    </location>
</feature>
<dbReference type="AlphaFoldDB" id="A0A7S3KZF4"/>
<feature type="transmembrane region" description="Helical" evidence="7">
    <location>
        <begin position="309"/>
        <end position="328"/>
    </location>
</feature>
<dbReference type="InterPro" id="IPR052221">
    <property type="entry name" value="SLC35F_Transporter"/>
</dbReference>
<dbReference type="PANTHER" id="PTHR14233">
    <property type="entry name" value="DUF914-RELATED"/>
    <property type="match status" value="1"/>
</dbReference>
<dbReference type="Pfam" id="PF06027">
    <property type="entry name" value="SLC35F"/>
    <property type="match status" value="1"/>
</dbReference>
<keyword evidence="5 7" id="KW-1133">Transmembrane helix</keyword>
<keyword evidence="3" id="KW-0813">Transport</keyword>
<evidence type="ECO:0000256" key="7">
    <source>
        <dbReference type="SAM" id="Phobius"/>
    </source>
</evidence>
<dbReference type="PANTHER" id="PTHR14233:SF4">
    <property type="entry name" value="SOLUTE CARRIER FAMILY 35 MEMBER F2"/>
    <property type="match status" value="1"/>
</dbReference>
<evidence type="ECO:0000256" key="6">
    <source>
        <dbReference type="ARBA" id="ARBA00023136"/>
    </source>
</evidence>
<feature type="transmembrane region" description="Helical" evidence="7">
    <location>
        <begin position="355"/>
        <end position="375"/>
    </location>
</feature>
<feature type="transmembrane region" description="Helical" evidence="7">
    <location>
        <begin position="205"/>
        <end position="224"/>
    </location>
</feature>
<name>A0A7S3KZF4_9STRA</name>
<evidence type="ECO:0000313" key="8">
    <source>
        <dbReference type="EMBL" id="CAE0403585.1"/>
    </source>
</evidence>
<evidence type="ECO:0000256" key="3">
    <source>
        <dbReference type="ARBA" id="ARBA00022448"/>
    </source>
</evidence>
<dbReference type="InterPro" id="IPR009262">
    <property type="entry name" value="SLC35_F1/F2/F6"/>
</dbReference>
<evidence type="ECO:0000256" key="4">
    <source>
        <dbReference type="ARBA" id="ARBA00022692"/>
    </source>
</evidence>
<evidence type="ECO:0000256" key="1">
    <source>
        <dbReference type="ARBA" id="ARBA00004141"/>
    </source>
</evidence>
<feature type="transmembrane region" description="Helical" evidence="7">
    <location>
        <begin position="109"/>
        <end position="132"/>
    </location>
</feature>